<protein>
    <submittedName>
        <fullName evidence="2">Uncharacterized protein</fullName>
    </submittedName>
</protein>
<proteinExistence type="predicted"/>
<reference evidence="2 3" key="1">
    <citation type="submission" date="2024-02" db="EMBL/GenBank/DDBJ databases">
        <title>A draft genome for the cacao thread blight pathogen Marasmius crinis-equi.</title>
        <authorList>
            <person name="Cohen S.P."/>
            <person name="Baruah I.K."/>
            <person name="Amoako-Attah I."/>
            <person name="Bukari Y."/>
            <person name="Meinhardt L.W."/>
            <person name="Bailey B.A."/>
        </authorList>
    </citation>
    <scope>NUCLEOTIDE SEQUENCE [LARGE SCALE GENOMIC DNA]</scope>
    <source>
        <strain evidence="2 3">GH-76</strain>
    </source>
</reference>
<accession>A0ABR3F5B9</accession>
<feature type="transmembrane region" description="Helical" evidence="1">
    <location>
        <begin position="209"/>
        <end position="229"/>
    </location>
</feature>
<keyword evidence="1" id="KW-0472">Membrane</keyword>
<gene>
    <name evidence="2" type="ORF">V5O48_011663</name>
</gene>
<sequence>MSVFLQKSPNDDLESIKLLDADANAYEDLPETPVLATATNDQTEYQKRTLILSPNANRNGLLSSWSIALPTLLSISLLLVALISVSAYTIPINIVAPTLILIQRLLATALFTDVATCTSTLDSAQMKVHAQPLFRGFASKYRNSRKTTLILALTTAALALAAFGGAVTSFVTQNQDWGEEYRQVCWLARKDKETTSVFSFGHCWQDHSILVQGLLELAQAVVLFASLLLRIL</sequence>
<evidence type="ECO:0000256" key="1">
    <source>
        <dbReference type="SAM" id="Phobius"/>
    </source>
</evidence>
<evidence type="ECO:0000313" key="3">
    <source>
        <dbReference type="Proteomes" id="UP001465976"/>
    </source>
</evidence>
<comment type="caution">
    <text evidence="2">The sequence shown here is derived from an EMBL/GenBank/DDBJ whole genome shotgun (WGS) entry which is preliminary data.</text>
</comment>
<keyword evidence="1" id="KW-1133">Transmembrane helix</keyword>
<name>A0ABR3F5B9_9AGAR</name>
<dbReference type="Proteomes" id="UP001465976">
    <property type="component" value="Unassembled WGS sequence"/>
</dbReference>
<organism evidence="2 3">
    <name type="scientific">Marasmius crinis-equi</name>
    <dbReference type="NCBI Taxonomy" id="585013"/>
    <lineage>
        <taxon>Eukaryota</taxon>
        <taxon>Fungi</taxon>
        <taxon>Dikarya</taxon>
        <taxon>Basidiomycota</taxon>
        <taxon>Agaricomycotina</taxon>
        <taxon>Agaricomycetes</taxon>
        <taxon>Agaricomycetidae</taxon>
        <taxon>Agaricales</taxon>
        <taxon>Marasmiineae</taxon>
        <taxon>Marasmiaceae</taxon>
        <taxon>Marasmius</taxon>
    </lineage>
</organism>
<evidence type="ECO:0000313" key="2">
    <source>
        <dbReference type="EMBL" id="KAL0570299.1"/>
    </source>
</evidence>
<dbReference type="EMBL" id="JBAHYK010000959">
    <property type="protein sequence ID" value="KAL0570299.1"/>
    <property type="molecule type" value="Genomic_DNA"/>
</dbReference>
<feature type="transmembrane region" description="Helical" evidence="1">
    <location>
        <begin position="67"/>
        <end position="90"/>
    </location>
</feature>
<feature type="transmembrane region" description="Helical" evidence="1">
    <location>
        <begin position="149"/>
        <end position="171"/>
    </location>
</feature>
<keyword evidence="3" id="KW-1185">Reference proteome</keyword>
<keyword evidence="1" id="KW-0812">Transmembrane</keyword>